<evidence type="ECO:0000313" key="3">
    <source>
        <dbReference type="EMBL" id="PXF62463.1"/>
    </source>
</evidence>
<dbReference type="Proteomes" id="UP000247689">
    <property type="component" value="Unassembled WGS sequence"/>
</dbReference>
<sequence length="124" mass="13892">MKKFLSSTLFKVLFLIGVLAIFIGSVMPGKQLPTNLPWDKALHFTGYFGLAFLARMGSDKRPTWLLIVACIAFSFLIEIAQMYIPNRGFEWPDLLANSLGVLAGTVCAIPIKHYLKKRKIMATK</sequence>
<dbReference type="EMBL" id="QICH01000004">
    <property type="protein sequence ID" value="PXF62463.1"/>
    <property type="molecule type" value="Genomic_DNA"/>
</dbReference>
<gene>
    <name evidence="3" type="ORF">DL796_11640</name>
</gene>
<evidence type="ECO:0000256" key="1">
    <source>
        <dbReference type="SAM" id="Phobius"/>
    </source>
</evidence>
<protein>
    <recommendedName>
        <fullName evidence="2">VanZ-like domain-containing protein</fullName>
    </recommendedName>
</protein>
<feature type="transmembrane region" description="Helical" evidence="1">
    <location>
        <begin position="64"/>
        <end position="84"/>
    </location>
</feature>
<dbReference type="RefSeq" id="WP_110201895.1">
    <property type="nucleotide sequence ID" value="NZ_QICH01000004.1"/>
</dbReference>
<proteinExistence type="predicted"/>
<keyword evidence="1" id="KW-1133">Transmembrane helix</keyword>
<keyword evidence="1" id="KW-0812">Transmembrane</keyword>
<name>A0A318D101_9GAMM</name>
<reference evidence="3 4" key="1">
    <citation type="submission" date="2018-05" db="EMBL/GenBank/DDBJ databases">
        <title>Kangiella spongicola genome sequence.</title>
        <authorList>
            <person name="Maclea K.S."/>
            <person name="Goen A.E."/>
            <person name="Kelley C."/>
            <person name="Underriner A."/>
            <person name="Silverwood T."/>
            <person name="Trachtenberg A.M."/>
        </authorList>
    </citation>
    <scope>NUCLEOTIDE SEQUENCE [LARGE SCALE GENOMIC DNA]</scope>
    <source>
        <strain evidence="3 4">ATCC BAA-2076</strain>
    </source>
</reference>
<keyword evidence="4" id="KW-1185">Reference proteome</keyword>
<feature type="domain" description="VanZ-like" evidence="2">
    <location>
        <begin position="34"/>
        <end position="109"/>
    </location>
</feature>
<dbReference type="InterPro" id="IPR006976">
    <property type="entry name" value="VanZ-like"/>
</dbReference>
<accession>A0A318D101</accession>
<dbReference type="NCBIfam" id="NF037970">
    <property type="entry name" value="vanZ_1"/>
    <property type="match status" value="1"/>
</dbReference>
<feature type="transmembrane region" description="Helical" evidence="1">
    <location>
        <begin position="12"/>
        <end position="29"/>
    </location>
</feature>
<feature type="transmembrane region" description="Helical" evidence="1">
    <location>
        <begin position="41"/>
        <end position="57"/>
    </location>
</feature>
<evidence type="ECO:0000313" key="4">
    <source>
        <dbReference type="Proteomes" id="UP000247689"/>
    </source>
</evidence>
<feature type="transmembrane region" description="Helical" evidence="1">
    <location>
        <begin position="96"/>
        <end position="115"/>
    </location>
</feature>
<dbReference type="Pfam" id="PF04892">
    <property type="entry name" value="VanZ"/>
    <property type="match status" value="1"/>
</dbReference>
<evidence type="ECO:0000259" key="2">
    <source>
        <dbReference type="Pfam" id="PF04892"/>
    </source>
</evidence>
<dbReference type="AlphaFoldDB" id="A0A318D101"/>
<organism evidence="3 4">
    <name type="scientific">Kangiella spongicola</name>
    <dbReference type="NCBI Taxonomy" id="796379"/>
    <lineage>
        <taxon>Bacteria</taxon>
        <taxon>Pseudomonadati</taxon>
        <taxon>Pseudomonadota</taxon>
        <taxon>Gammaproteobacteria</taxon>
        <taxon>Kangiellales</taxon>
        <taxon>Kangiellaceae</taxon>
        <taxon>Kangiella</taxon>
    </lineage>
</organism>
<keyword evidence="1" id="KW-0472">Membrane</keyword>
<dbReference type="OrthoDB" id="5739642at2"/>
<dbReference type="PANTHER" id="PTHR28008">
    <property type="entry name" value="DOMAIN PROTEIN, PUTATIVE (AFU_ORTHOLOGUE AFUA_3G10980)-RELATED"/>
    <property type="match status" value="1"/>
</dbReference>
<dbReference type="PANTHER" id="PTHR28008:SF1">
    <property type="entry name" value="DOMAIN PROTEIN, PUTATIVE (AFU_ORTHOLOGUE AFUA_3G10980)-RELATED"/>
    <property type="match status" value="1"/>
</dbReference>
<comment type="caution">
    <text evidence="3">The sequence shown here is derived from an EMBL/GenBank/DDBJ whole genome shotgun (WGS) entry which is preliminary data.</text>
</comment>